<feature type="domain" description="Glycosyl transferase family 1" evidence="1">
    <location>
        <begin position="231"/>
        <end position="382"/>
    </location>
</feature>
<evidence type="ECO:0000259" key="1">
    <source>
        <dbReference type="Pfam" id="PF00534"/>
    </source>
</evidence>
<comment type="caution">
    <text evidence="3">The sequence shown here is derived from an EMBL/GenBank/DDBJ whole genome shotgun (WGS) entry which is preliminary data.</text>
</comment>
<dbReference type="InterPro" id="IPR028098">
    <property type="entry name" value="Glyco_trans_4-like_N"/>
</dbReference>
<reference evidence="3 4" key="1">
    <citation type="submission" date="2024-09" db="EMBL/GenBank/DDBJ databases">
        <title>Laminarin stimulates single cell rates of sulfate reduction while oxygen inhibits transcriptomic activity in coastal marine sediment.</title>
        <authorList>
            <person name="Lindsay M."/>
            <person name="Orcutt B."/>
            <person name="Emerson D."/>
            <person name="Stepanauskas R."/>
            <person name="D'Angelo T."/>
        </authorList>
    </citation>
    <scope>NUCLEOTIDE SEQUENCE [LARGE SCALE GENOMIC DNA]</scope>
    <source>
        <strain evidence="3">SAG AM-311-K15</strain>
    </source>
</reference>
<dbReference type="EC" id="2.4.-.-" evidence="3"/>
<dbReference type="GO" id="GO:0016757">
    <property type="term" value="F:glycosyltransferase activity"/>
    <property type="evidence" value="ECO:0007669"/>
    <property type="project" value="UniProtKB-KW"/>
</dbReference>
<keyword evidence="3" id="KW-0328">Glycosyltransferase</keyword>
<dbReference type="Gene3D" id="3.40.50.2000">
    <property type="entry name" value="Glycogen Phosphorylase B"/>
    <property type="match status" value="2"/>
</dbReference>
<sequence length="414" mass="46911">MITTFFGQYSFGGDAAYVDRLSRALLRQGHEVHVVACVDAFNIVRGNVRLRPYRPPPGLQIHFLKSKLGFLSPLWSHQTGHPGPKMTTLSKLYDSNSFDITHFHNVSLLGWPGLGLSPDHLPAAVTLMTAHDYWLVCPLHLLWQYNQRVCQSLECLPCLLHSGRPPQVWRYSKAHHHALRKLDALIFPSYCSLNMHRERGINLTSACHLPYFIPSDWTADSEPEELHRALAQNRAPYFIMAGRLIKAKGFHRIIHLMRFLPELNLAIAGTGPYESHLRQLAAGLTNVNFLGHLDYYDLSTVLKGARALIVPSLFPETFGYVVIESLAVGTPVIVRKLGALHELIEQSQGGLLFDSDEELLMALNSLAYDDTWRDKFSSQGRQAVESIWSEQEHLRHYFKIIETIVSKKNCNVFT</sequence>
<evidence type="ECO:0000313" key="3">
    <source>
        <dbReference type="EMBL" id="MFC1852666.1"/>
    </source>
</evidence>
<gene>
    <name evidence="3" type="ORF">ACFL27_20905</name>
</gene>
<evidence type="ECO:0000259" key="2">
    <source>
        <dbReference type="Pfam" id="PF13439"/>
    </source>
</evidence>
<feature type="domain" description="Glycosyltransferase subfamily 4-like N-terminal" evidence="2">
    <location>
        <begin position="12"/>
        <end position="201"/>
    </location>
</feature>
<dbReference type="PANTHER" id="PTHR45947:SF13">
    <property type="entry name" value="TRANSFERASE"/>
    <property type="match status" value="1"/>
</dbReference>
<evidence type="ECO:0000313" key="4">
    <source>
        <dbReference type="Proteomes" id="UP001594351"/>
    </source>
</evidence>
<organism evidence="3 4">
    <name type="scientific">candidate division CSSED10-310 bacterium</name>
    <dbReference type="NCBI Taxonomy" id="2855610"/>
    <lineage>
        <taxon>Bacteria</taxon>
        <taxon>Bacteria division CSSED10-310</taxon>
    </lineage>
</organism>
<dbReference type="EMBL" id="JBHPBY010000347">
    <property type="protein sequence ID" value="MFC1852666.1"/>
    <property type="molecule type" value="Genomic_DNA"/>
</dbReference>
<accession>A0ABV6Z2J4</accession>
<dbReference type="InterPro" id="IPR001296">
    <property type="entry name" value="Glyco_trans_1"/>
</dbReference>
<dbReference type="Pfam" id="PF13439">
    <property type="entry name" value="Glyco_transf_4"/>
    <property type="match status" value="1"/>
</dbReference>
<dbReference type="Pfam" id="PF00534">
    <property type="entry name" value="Glycos_transf_1"/>
    <property type="match status" value="1"/>
</dbReference>
<dbReference type="Proteomes" id="UP001594351">
    <property type="component" value="Unassembled WGS sequence"/>
</dbReference>
<dbReference type="CDD" id="cd03801">
    <property type="entry name" value="GT4_PimA-like"/>
    <property type="match status" value="1"/>
</dbReference>
<dbReference type="PANTHER" id="PTHR45947">
    <property type="entry name" value="SULFOQUINOVOSYL TRANSFERASE SQD2"/>
    <property type="match status" value="1"/>
</dbReference>
<keyword evidence="4" id="KW-1185">Reference proteome</keyword>
<keyword evidence="3" id="KW-0808">Transferase</keyword>
<protein>
    <submittedName>
        <fullName evidence="3">Glycosyltransferase family 4 protein</fullName>
        <ecNumber evidence="3">2.4.-.-</ecNumber>
    </submittedName>
</protein>
<dbReference type="InterPro" id="IPR050194">
    <property type="entry name" value="Glycosyltransferase_grp1"/>
</dbReference>
<proteinExistence type="predicted"/>
<name>A0ABV6Z2J4_UNCC1</name>
<dbReference type="SUPFAM" id="SSF53756">
    <property type="entry name" value="UDP-Glycosyltransferase/glycogen phosphorylase"/>
    <property type="match status" value="1"/>
</dbReference>